<keyword evidence="2" id="KW-1133">Transmembrane helix</keyword>
<evidence type="ECO:0000313" key="4">
    <source>
        <dbReference type="Proteomes" id="UP000004508"/>
    </source>
</evidence>
<feature type="region of interest" description="Disordered" evidence="1">
    <location>
        <begin position="78"/>
        <end position="105"/>
    </location>
</feature>
<accession>D6TZK9</accession>
<feature type="compositionally biased region" description="Polar residues" evidence="1">
    <location>
        <begin position="133"/>
        <end position="143"/>
    </location>
</feature>
<organism evidence="3 4">
    <name type="scientific">Ktedonobacter racemifer DSM 44963</name>
    <dbReference type="NCBI Taxonomy" id="485913"/>
    <lineage>
        <taxon>Bacteria</taxon>
        <taxon>Bacillati</taxon>
        <taxon>Chloroflexota</taxon>
        <taxon>Ktedonobacteria</taxon>
        <taxon>Ktedonobacterales</taxon>
        <taxon>Ktedonobacteraceae</taxon>
        <taxon>Ktedonobacter</taxon>
    </lineage>
</organism>
<dbReference type="eggNOG" id="ENOG502ZKYA">
    <property type="taxonomic scope" value="Bacteria"/>
</dbReference>
<protein>
    <submittedName>
        <fullName evidence="3">Uncharacterized protein</fullName>
    </submittedName>
</protein>
<dbReference type="EMBL" id="ADVG01000004">
    <property type="protein sequence ID" value="EFH81999.1"/>
    <property type="molecule type" value="Genomic_DNA"/>
</dbReference>
<evidence type="ECO:0000256" key="1">
    <source>
        <dbReference type="SAM" id="MobiDB-lite"/>
    </source>
</evidence>
<feature type="transmembrane region" description="Helical" evidence="2">
    <location>
        <begin position="37"/>
        <end position="55"/>
    </location>
</feature>
<gene>
    <name evidence="3" type="ORF">Krac_2770</name>
</gene>
<keyword evidence="4" id="KW-1185">Reference proteome</keyword>
<dbReference type="OrthoDB" id="4731352at2"/>
<dbReference type="AlphaFoldDB" id="D6TZK9"/>
<comment type="caution">
    <text evidence="3">The sequence shown here is derived from an EMBL/GenBank/DDBJ whole genome shotgun (WGS) entry which is preliminary data.</text>
</comment>
<dbReference type="STRING" id="485913.Krac_2770"/>
<dbReference type="InParanoid" id="D6TZK9"/>
<feature type="region of interest" description="Disordered" evidence="1">
    <location>
        <begin position="117"/>
        <end position="154"/>
    </location>
</feature>
<reference evidence="3 4" key="1">
    <citation type="journal article" date="2011" name="Stand. Genomic Sci.">
        <title>Non-contiguous finished genome sequence and contextual data of the filamentous soil bacterium Ktedonobacter racemifer type strain (SOSP1-21).</title>
        <authorList>
            <person name="Chang Y.J."/>
            <person name="Land M."/>
            <person name="Hauser L."/>
            <person name="Chertkov O."/>
            <person name="Del Rio T.G."/>
            <person name="Nolan M."/>
            <person name="Copeland A."/>
            <person name="Tice H."/>
            <person name="Cheng J.F."/>
            <person name="Lucas S."/>
            <person name="Han C."/>
            <person name="Goodwin L."/>
            <person name="Pitluck S."/>
            <person name="Ivanova N."/>
            <person name="Ovchinikova G."/>
            <person name="Pati A."/>
            <person name="Chen A."/>
            <person name="Palaniappan K."/>
            <person name="Mavromatis K."/>
            <person name="Liolios K."/>
            <person name="Brettin T."/>
            <person name="Fiebig A."/>
            <person name="Rohde M."/>
            <person name="Abt B."/>
            <person name="Goker M."/>
            <person name="Detter J.C."/>
            <person name="Woyke T."/>
            <person name="Bristow J."/>
            <person name="Eisen J.A."/>
            <person name="Markowitz V."/>
            <person name="Hugenholtz P."/>
            <person name="Kyrpides N.C."/>
            <person name="Klenk H.P."/>
            <person name="Lapidus A."/>
        </authorList>
    </citation>
    <scope>NUCLEOTIDE SEQUENCE [LARGE SCALE GENOMIC DNA]</scope>
    <source>
        <strain evidence="4">DSM 44963</strain>
    </source>
</reference>
<evidence type="ECO:0000256" key="2">
    <source>
        <dbReference type="SAM" id="Phobius"/>
    </source>
</evidence>
<keyword evidence="2" id="KW-0812">Transmembrane</keyword>
<name>D6TZK9_KTERA</name>
<dbReference type="Proteomes" id="UP000004508">
    <property type="component" value="Unassembled WGS sequence"/>
</dbReference>
<evidence type="ECO:0000313" key="3">
    <source>
        <dbReference type="EMBL" id="EFH81999.1"/>
    </source>
</evidence>
<sequence length="154" mass="16754">MNEQAHGLTSRVGPIEIDWPRSIGYYSGLGATVALEFIEPPLAIFIAAIPFFKILNRPLASRPTRFVSQMLEGMAKPVGGDSSATIELTSPDIPKGQEEQRAEGLWRRVRSSMAAGYSSAMSEAPEPAMLPAGSSSSILQEARQTAERLRTRKH</sequence>
<feature type="compositionally biased region" description="Basic and acidic residues" evidence="1">
    <location>
        <begin position="95"/>
        <end position="105"/>
    </location>
</feature>
<dbReference type="RefSeq" id="WP_007919759.1">
    <property type="nucleotide sequence ID" value="NZ_ADVG01000004.1"/>
</dbReference>
<proteinExistence type="predicted"/>
<keyword evidence="2" id="KW-0472">Membrane</keyword>
<feature type="compositionally biased region" description="Basic and acidic residues" evidence="1">
    <location>
        <begin position="144"/>
        <end position="154"/>
    </location>
</feature>